<dbReference type="EMBL" id="CM003604">
    <property type="protein sequence ID" value="KYP73402.1"/>
    <property type="molecule type" value="Genomic_DNA"/>
</dbReference>
<dbReference type="Proteomes" id="UP000075243">
    <property type="component" value="Chromosome 2"/>
</dbReference>
<protein>
    <submittedName>
        <fullName evidence="1">Uncharacterized protein</fullName>
    </submittedName>
</protein>
<evidence type="ECO:0000313" key="2">
    <source>
        <dbReference type="Proteomes" id="UP000075243"/>
    </source>
</evidence>
<keyword evidence="2" id="KW-1185">Reference proteome</keyword>
<dbReference type="Gramene" id="C.cajan_05878.t">
    <property type="protein sequence ID" value="C.cajan_05878.t.cds1"/>
    <property type="gene ID" value="C.cajan_05878"/>
</dbReference>
<accession>A0A151U239</accession>
<gene>
    <name evidence="1" type="ORF">KK1_006027</name>
</gene>
<reference evidence="1 2" key="1">
    <citation type="journal article" date="2012" name="Nat. Biotechnol.">
        <title>Draft genome sequence of pigeonpea (Cajanus cajan), an orphan legume crop of resource-poor farmers.</title>
        <authorList>
            <person name="Varshney R.K."/>
            <person name="Chen W."/>
            <person name="Li Y."/>
            <person name="Bharti A.K."/>
            <person name="Saxena R.K."/>
            <person name="Schlueter J.A."/>
            <person name="Donoghue M.T."/>
            <person name="Azam S."/>
            <person name="Fan G."/>
            <person name="Whaley A.M."/>
            <person name="Farmer A.D."/>
            <person name="Sheridan J."/>
            <person name="Iwata A."/>
            <person name="Tuteja R."/>
            <person name="Penmetsa R.V."/>
            <person name="Wu W."/>
            <person name="Upadhyaya H.D."/>
            <person name="Yang S.P."/>
            <person name="Shah T."/>
            <person name="Saxena K.B."/>
            <person name="Michael T."/>
            <person name="McCombie W.R."/>
            <person name="Yang B."/>
            <person name="Zhang G."/>
            <person name="Yang H."/>
            <person name="Wang J."/>
            <person name="Spillane C."/>
            <person name="Cook D.R."/>
            <person name="May G.D."/>
            <person name="Xu X."/>
            <person name="Jackson S.A."/>
        </authorList>
    </citation>
    <scope>NUCLEOTIDE SEQUENCE [LARGE SCALE GENOMIC DNA]</scope>
    <source>
        <strain evidence="2">cv. Asha</strain>
    </source>
</reference>
<dbReference type="PANTHER" id="PTHR33647">
    <property type="entry name" value="OS01G0793900 PROTEIN"/>
    <property type="match status" value="1"/>
</dbReference>
<proteinExistence type="predicted"/>
<name>A0A151U239_CAJCA</name>
<dbReference type="PANTHER" id="PTHR33647:SF5">
    <property type="entry name" value="OS01G0793900 PROTEIN"/>
    <property type="match status" value="1"/>
</dbReference>
<sequence>MSEHDELKGVKKRRVVKIKMRKRELEELISKVEVKELRVEQVLAHFMNHSLQRPWRPALHSIPEGSNE</sequence>
<evidence type="ECO:0000313" key="1">
    <source>
        <dbReference type="EMBL" id="KYP73402.1"/>
    </source>
</evidence>
<organism evidence="1 2">
    <name type="scientific">Cajanus cajan</name>
    <name type="common">Pigeon pea</name>
    <name type="synonym">Cajanus indicus</name>
    <dbReference type="NCBI Taxonomy" id="3821"/>
    <lineage>
        <taxon>Eukaryota</taxon>
        <taxon>Viridiplantae</taxon>
        <taxon>Streptophyta</taxon>
        <taxon>Embryophyta</taxon>
        <taxon>Tracheophyta</taxon>
        <taxon>Spermatophyta</taxon>
        <taxon>Magnoliopsida</taxon>
        <taxon>eudicotyledons</taxon>
        <taxon>Gunneridae</taxon>
        <taxon>Pentapetalae</taxon>
        <taxon>rosids</taxon>
        <taxon>fabids</taxon>
        <taxon>Fabales</taxon>
        <taxon>Fabaceae</taxon>
        <taxon>Papilionoideae</taxon>
        <taxon>50 kb inversion clade</taxon>
        <taxon>NPAAA clade</taxon>
        <taxon>indigoferoid/millettioid clade</taxon>
        <taxon>Phaseoleae</taxon>
        <taxon>Cajanus</taxon>
    </lineage>
</organism>
<dbReference type="AlphaFoldDB" id="A0A151U239"/>